<dbReference type="EMBL" id="JBHRUV010000077">
    <property type="protein sequence ID" value="MFC3267098.1"/>
    <property type="molecule type" value="Genomic_DNA"/>
</dbReference>
<dbReference type="RefSeq" id="WP_376829218.1">
    <property type="nucleotide sequence ID" value="NZ_JBHLWR010000006.1"/>
</dbReference>
<dbReference type="Gene3D" id="3.90.550.10">
    <property type="entry name" value="Spore Coat Polysaccharide Biosynthesis Protein SpsA, Chain A"/>
    <property type="match status" value="1"/>
</dbReference>
<dbReference type="SUPFAM" id="SSF53335">
    <property type="entry name" value="S-adenosyl-L-methionine-dependent methyltransferases"/>
    <property type="match status" value="1"/>
</dbReference>
<dbReference type="InterPro" id="IPR055259">
    <property type="entry name" value="YkvP/CgeB_Glyco_trans-like"/>
</dbReference>
<feature type="domain" description="Glycosyltransferase 2-like" evidence="1">
    <location>
        <begin position="246"/>
        <end position="368"/>
    </location>
</feature>
<dbReference type="InterPro" id="IPR029044">
    <property type="entry name" value="Nucleotide-diphossugar_trans"/>
</dbReference>
<dbReference type="Pfam" id="PF00535">
    <property type="entry name" value="Glycos_transf_2"/>
    <property type="match status" value="1"/>
</dbReference>
<dbReference type="Pfam" id="PF13578">
    <property type="entry name" value="Methyltransf_24"/>
    <property type="match status" value="1"/>
</dbReference>
<dbReference type="InterPro" id="IPR001173">
    <property type="entry name" value="Glyco_trans_2-like"/>
</dbReference>
<evidence type="ECO:0000259" key="1">
    <source>
        <dbReference type="Pfam" id="PF00535"/>
    </source>
</evidence>
<evidence type="ECO:0000313" key="3">
    <source>
        <dbReference type="EMBL" id="MFC3267098.1"/>
    </source>
</evidence>
<dbReference type="SUPFAM" id="SSF53448">
    <property type="entry name" value="Nucleotide-diphospho-sugar transferases"/>
    <property type="match status" value="1"/>
</dbReference>
<dbReference type="Pfam" id="PF13524">
    <property type="entry name" value="Glyco_trans_1_2"/>
    <property type="match status" value="1"/>
</dbReference>
<feature type="domain" description="Spore protein YkvP/CgeB glycosyl transferase-like" evidence="2">
    <location>
        <begin position="793"/>
        <end position="939"/>
    </location>
</feature>
<dbReference type="Proteomes" id="UP001595536">
    <property type="component" value="Unassembled WGS sequence"/>
</dbReference>
<accession>A0ABV7LH84</accession>
<dbReference type="PANTHER" id="PTHR22916">
    <property type="entry name" value="GLYCOSYLTRANSFERASE"/>
    <property type="match status" value="1"/>
</dbReference>
<evidence type="ECO:0000259" key="2">
    <source>
        <dbReference type="Pfam" id="PF13524"/>
    </source>
</evidence>
<sequence length="953" mass="107660">MIDLERLCEITYSVPVDIGGGSGFPKVAVMAALAEFLGLTTYIEVGVYRGRSFLPLAWSFAQRGGHSIAVDPYSRDEADEKGLPDDIREAVAAFIATTDWDSVYDEFMGRRSALELDASTTVFRKASSAAFPLVAEKASGSMMIHIDGNHDTRCVMEDVRRYMSLMADGDVLVLDDTDWESVKPALGYAQSSLYTIHSADTFTILTRLDRDVSRRIRKLREKCSEYDLCAQANVFSVAPEKRPVVSVSMITYNQEKYVAQAIQSALAQETDFPYEIVIGEDASTDRTRDICREFQRARPDKIRLLEREKNLGAVANYLETYKACRGEFVAFLEGDDFWIDKKKLQRQVDFLRANPDYAISCHNVYLADDAGVLGAPLLSNIADTTTVRDLCTGDYIATASCMIRNEQVKSVPEWLYHLPGCDWVFDILNAECGKIKYFPEPMAAYRKHDQGIWSGYSEIWQLSIAAKMVIEVNHHLDYRYDREFGTYLSINRLRYQEILAETLLMAHSPQGASVRGKLDAIHDLLFAVGQELARLSRRFDRLDLAWARLKSAARRASSVPRVMLTRRRGARPSTRARCDLVIVDDAYPHPQSAFRAAEFDAYLTEFSNAVAFTTGAAFSFFDDARSREDIINDHISKQSLFRGRIIGCDSPPDVAARLGYTVFLGNTWLNVEYFERNRIPFVFTLYPGGAFRVGVPESDQMLRRVFSSEMFRRVIVTQTYTRDYLVSGQFVDSSKIDLIYGVVTPLIALESSNIERRKFGFEKNTLDICFTAHKYMSDGHDKGYDIFLDVARKLVRAAPECRFHVVGGFSADDLPVDGLEGKIFFYGGREPAWFPTFYADKDLILLCNVPFVLRDGAFDGFPTGTGVDALLQEVSLFCTDPLKMNAYFAEDKDIVIVPHDADVIVDRIMWYRANPAALREIGKNGRKKALELYSYEAQIAPRLEILKREIGSE</sequence>
<name>A0ABV7LH84_9HYPH</name>
<protein>
    <submittedName>
        <fullName evidence="3">Glycosyltransferase</fullName>
        <ecNumber evidence="3">2.4.-.-</ecNumber>
    </submittedName>
</protein>
<dbReference type="Gene3D" id="3.40.50.150">
    <property type="entry name" value="Vaccinia Virus protein VP39"/>
    <property type="match status" value="1"/>
</dbReference>
<reference evidence="4" key="1">
    <citation type="journal article" date="2019" name="Int. J. Syst. Evol. Microbiol.">
        <title>The Global Catalogue of Microorganisms (GCM) 10K type strain sequencing project: providing services to taxonomists for standard genome sequencing and annotation.</title>
        <authorList>
            <consortium name="The Broad Institute Genomics Platform"/>
            <consortium name="The Broad Institute Genome Sequencing Center for Infectious Disease"/>
            <person name="Wu L."/>
            <person name="Ma J."/>
        </authorList>
    </citation>
    <scope>NUCLEOTIDE SEQUENCE [LARGE SCALE GENOMIC DNA]</scope>
    <source>
        <strain evidence="4">CCM 7941</strain>
    </source>
</reference>
<keyword evidence="4" id="KW-1185">Reference proteome</keyword>
<gene>
    <name evidence="3" type="ORF">ACFOEX_12155</name>
</gene>
<dbReference type="InterPro" id="IPR029063">
    <property type="entry name" value="SAM-dependent_MTases_sf"/>
</dbReference>
<comment type="caution">
    <text evidence="3">The sequence shown here is derived from an EMBL/GenBank/DDBJ whole genome shotgun (WGS) entry which is preliminary data.</text>
</comment>
<proteinExistence type="predicted"/>
<dbReference type="PANTHER" id="PTHR22916:SF3">
    <property type="entry name" value="UDP-GLCNAC:BETAGAL BETA-1,3-N-ACETYLGLUCOSAMINYLTRANSFERASE-LIKE PROTEIN 1"/>
    <property type="match status" value="1"/>
</dbReference>
<keyword evidence="3" id="KW-0808">Transferase</keyword>
<keyword evidence="3" id="KW-0328">Glycosyltransferase</keyword>
<dbReference type="SUPFAM" id="SSF53756">
    <property type="entry name" value="UDP-Glycosyltransferase/glycogen phosphorylase"/>
    <property type="match status" value="1"/>
</dbReference>
<evidence type="ECO:0000313" key="4">
    <source>
        <dbReference type="Proteomes" id="UP001595536"/>
    </source>
</evidence>
<dbReference type="EC" id="2.4.-.-" evidence="3"/>
<organism evidence="3 4">
    <name type="scientific">Camelimonas abortus</name>
    <dbReference type="NCBI Taxonomy" id="1017184"/>
    <lineage>
        <taxon>Bacteria</taxon>
        <taxon>Pseudomonadati</taxon>
        <taxon>Pseudomonadota</taxon>
        <taxon>Alphaproteobacteria</taxon>
        <taxon>Hyphomicrobiales</taxon>
        <taxon>Chelatococcaceae</taxon>
        <taxon>Camelimonas</taxon>
    </lineage>
</organism>
<dbReference type="GO" id="GO:0016757">
    <property type="term" value="F:glycosyltransferase activity"/>
    <property type="evidence" value="ECO:0007669"/>
    <property type="project" value="UniProtKB-KW"/>
</dbReference>
<dbReference type="Gene3D" id="3.40.50.2000">
    <property type="entry name" value="Glycogen Phosphorylase B"/>
    <property type="match status" value="1"/>
</dbReference>